<dbReference type="PANTHER" id="PTHR33202:SF7">
    <property type="entry name" value="FERRIC UPTAKE REGULATION PROTEIN"/>
    <property type="match status" value="1"/>
</dbReference>
<evidence type="ECO:0000256" key="2">
    <source>
        <dbReference type="ARBA" id="ARBA00022491"/>
    </source>
</evidence>
<dbReference type="STRING" id="720554.Clocl_0934"/>
<evidence type="ECO:0000313" key="11">
    <source>
        <dbReference type="Proteomes" id="UP000005435"/>
    </source>
</evidence>
<dbReference type="FunFam" id="1.10.10.10:FF:000051">
    <property type="entry name" value="Fur family transcriptional regulator"/>
    <property type="match status" value="1"/>
</dbReference>
<dbReference type="InterPro" id="IPR036390">
    <property type="entry name" value="WH_DNA-bd_sf"/>
</dbReference>
<dbReference type="Gene3D" id="3.30.1490.190">
    <property type="match status" value="1"/>
</dbReference>
<feature type="binding site" evidence="8">
    <location>
        <position position="143"/>
    </location>
    <ligand>
        <name>Zn(2+)</name>
        <dbReference type="ChEBI" id="CHEBI:29105"/>
    </ligand>
</feature>
<dbReference type="InterPro" id="IPR043135">
    <property type="entry name" value="Fur_C"/>
</dbReference>
<dbReference type="CDD" id="cd07153">
    <property type="entry name" value="Fur_like"/>
    <property type="match status" value="1"/>
</dbReference>
<evidence type="ECO:0000256" key="4">
    <source>
        <dbReference type="ARBA" id="ARBA00022833"/>
    </source>
</evidence>
<feature type="binding site" evidence="8">
    <location>
        <position position="103"/>
    </location>
    <ligand>
        <name>Zn(2+)</name>
        <dbReference type="ChEBI" id="CHEBI:29105"/>
    </ligand>
</feature>
<feature type="binding site" evidence="9">
    <location>
        <position position="132"/>
    </location>
    <ligand>
        <name>Fe cation</name>
        <dbReference type="ChEBI" id="CHEBI:24875"/>
    </ligand>
</feature>
<dbReference type="KEGG" id="ccl:Clocl_0934"/>
<feature type="binding site" evidence="8">
    <location>
        <position position="140"/>
    </location>
    <ligand>
        <name>Zn(2+)</name>
        <dbReference type="ChEBI" id="CHEBI:29105"/>
    </ligand>
</feature>
<proteinExistence type="inferred from homology"/>
<keyword evidence="3 8" id="KW-0479">Metal-binding</keyword>
<accession>G8LWI6</accession>
<keyword evidence="9" id="KW-0408">Iron</keyword>
<evidence type="ECO:0000256" key="3">
    <source>
        <dbReference type="ARBA" id="ARBA00022723"/>
    </source>
</evidence>
<keyword evidence="6" id="KW-0238">DNA-binding</keyword>
<dbReference type="GO" id="GO:0045892">
    <property type="term" value="P:negative regulation of DNA-templated transcription"/>
    <property type="evidence" value="ECO:0007669"/>
    <property type="project" value="TreeGrafter"/>
</dbReference>
<keyword evidence="2" id="KW-0678">Repressor</keyword>
<dbReference type="EMBL" id="CP003065">
    <property type="protein sequence ID" value="AEV67612.1"/>
    <property type="molecule type" value="Genomic_DNA"/>
</dbReference>
<evidence type="ECO:0000256" key="9">
    <source>
        <dbReference type="PIRSR" id="PIRSR602481-2"/>
    </source>
</evidence>
<dbReference type="GO" id="GO:1900376">
    <property type="term" value="P:regulation of secondary metabolite biosynthetic process"/>
    <property type="evidence" value="ECO:0007669"/>
    <property type="project" value="TreeGrafter"/>
</dbReference>
<comment type="similarity">
    <text evidence="1">Belongs to the Fur family.</text>
</comment>
<dbReference type="InterPro" id="IPR002481">
    <property type="entry name" value="FUR"/>
</dbReference>
<dbReference type="Proteomes" id="UP000005435">
    <property type="component" value="Chromosome"/>
</dbReference>
<dbReference type="Gene3D" id="1.10.10.10">
    <property type="entry name" value="Winged helix-like DNA-binding domain superfamily/Winged helix DNA-binding domain"/>
    <property type="match status" value="1"/>
</dbReference>
<dbReference type="HOGENOM" id="CLU_096072_3_1_9"/>
<evidence type="ECO:0000313" key="10">
    <source>
        <dbReference type="EMBL" id="AEV67612.1"/>
    </source>
</evidence>
<evidence type="ECO:0000256" key="5">
    <source>
        <dbReference type="ARBA" id="ARBA00023015"/>
    </source>
</evidence>
<dbReference type="AlphaFoldDB" id="G8LWI6"/>
<reference evidence="10 11" key="2">
    <citation type="journal article" date="2012" name="Stand. Genomic Sci.">
        <title>Complete Genome Sequence of Clostridium clariflavum DSM 19732.</title>
        <authorList>
            <person name="Izquierdo J.A."/>
            <person name="Goodwin L."/>
            <person name="Davenport K.W."/>
            <person name="Teshima H."/>
            <person name="Bruce D."/>
            <person name="Detter C."/>
            <person name="Tapia R."/>
            <person name="Han S."/>
            <person name="Land M."/>
            <person name="Hauser L."/>
            <person name="Jeffries C.D."/>
            <person name="Han J."/>
            <person name="Pitluck S."/>
            <person name="Nolan M."/>
            <person name="Chen A."/>
            <person name="Huntemann M."/>
            <person name="Mavromatis K."/>
            <person name="Mikhailova N."/>
            <person name="Liolios K."/>
            <person name="Woyke T."/>
            <person name="Lynd L.R."/>
        </authorList>
    </citation>
    <scope>NUCLEOTIDE SEQUENCE [LARGE SCALE GENOMIC DNA]</scope>
    <source>
        <strain evidence="11">DSM 19732 / NBRC 101661 / EBR45</strain>
    </source>
</reference>
<evidence type="ECO:0000256" key="8">
    <source>
        <dbReference type="PIRSR" id="PIRSR602481-1"/>
    </source>
</evidence>
<dbReference type="SUPFAM" id="SSF46785">
    <property type="entry name" value="Winged helix' DNA-binding domain"/>
    <property type="match status" value="1"/>
</dbReference>
<keyword evidence="4 8" id="KW-0862">Zinc</keyword>
<dbReference type="Pfam" id="PF01475">
    <property type="entry name" value="FUR"/>
    <property type="match status" value="1"/>
</dbReference>
<dbReference type="GO" id="GO:0008270">
    <property type="term" value="F:zinc ion binding"/>
    <property type="evidence" value="ECO:0007669"/>
    <property type="project" value="TreeGrafter"/>
</dbReference>
<feature type="binding site" evidence="8">
    <location>
        <position position="100"/>
    </location>
    <ligand>
        <name>Zn(2+)</name>
        <dbReference type="ChEBI" id="CHEBI:29105"/>
    </ligand>
</feature>
<name>G8LWI6_ACECE</name>
<reference evidence="11" key="1">
    <citation type="submission" date="2011-12" db="EMBL/GenBank/DDBJ databases">
        <title>Complete sequence of Clostridium clariflavum DSM 19732.</title>
        <authorList>
            <consortium name="US DOE Joint Genome Institute"/>
            <person name="Lucas S."/>
            <person name="Han J."/>
            <person name="Lapidus A."/>
            <person name="Cheng J.-F."/>
            <person name="Goodwin L."/>
            <person name="Pitluck S."/>
            <person name="Peters L."/>
            <person name="Teshima H."/>
            <person name="Detter J.C."/>
            <person name="Han C."/>
            <person name="Tapia R."/>
            <person name="Land M."/>
            <person name="Hauser L."/>
            <person name="Kyrpides N."/>
            <person name="Ivanova N."/>
            <person name="Pagani I."/>
            <person name="Kitzmiller T."/>
            <person name="Lynd L."/>
            <person name="Izquierdo J."/>
            <person name="Woyke T."/>
        </authorList>
    </citation>
    <scope>NUCLEOTIDE SEQUENCE [LARGE SCALE GENOMIC DNA]</scope>
    <source>
        <strain evidence="11">DSM 19732 / NBRC 101661 / EBR45</strain>
    </source>
</reference>
<dbReference type="RefSeq" id="WP_014254231.1">
    <property type="nucleotide sequence ID" value="NC_016627.1"/>
</dbReference>
<evidence type="ECO:0000256" key="6">
    <source>
        <dbReference type="ARBA" id="ARBA00023125"/>
    </source>
</evidence>
<keyword evidence="7" id="KW-0804">Transcription</keyword>
<comment type="cofactor">
    <cofactor evidence="8">
        <name>Zn(2+)</name>
        <dbReference type="ChEBI" id="CHEBI:29105"/>
    </cofactor>
    <text evidence="8">Binds 1 zinc ion per subunit.</text>
</comment>
<organism evidence="10 11">
    <name type="scientific">Acetivibrio clariflavus (strain DSM 19732 / NBRC 101661 / EBR45)</name>
    <name type="common">Clostridium clariflavum</name>
    <dbReference type="NCBI Taxonomy" id="720554"/>
    <lineage>
        <taxon>Bacteria</taxon>
        <taxon>Bacillati</taxon>
        <taxon>Bacillota</taxon>
        <taxon>Clostridia</taxon>
        <taxon>Eubacteriales</taxon>
        <taxon>Oscillospiraceae</taxon>
        <taxon>Acetivibrio</taxon>
    </lineage>
</organism>
<feature type="binding site" evidence="9">
    <location>
        <position position="115"/>
    </location>
    <ligand>
        <name>Fe cation</name>
        <dbReference type="ChEBI" id="CHEBI:24875"/>
    </ligand>
</feature>
<dbReference type="GO" id="GO:0003700">
    <property type="term" value="F:DNA-binding transcription factor activity"/>
    <property type="evidence" value="ECO:0007669"/>
    <property type="project" value="InterPro"/>
</dbReference>
<keyword evidence="5" id="KW-0805">Transcription regulation</keyword>
<evidence type="ECO:0000256" key="7">
    <source>
        <dbReference type="ARBA" id="ARBA00023163"/>
    </source>
</evidence>
<dbReference type="InterPro" id="IPR036388">
    <property type="entry name" value="WH-like_DNA-bd_sf"/>
</dbReference>
<comment type="cofactor">
    <cofactor evidence="9">
        <name>Mn(2+)</name>
        <dbReference type="ChEBI" id="CHEBI:29035"/>
    </cofactor>
    <cofactor evidence="9">
        <name>Fe(2+)</name>
        <dbReference type="ChEBI" id="CHEBI:29033"/>
    </cofactor>
    <text evidence="9">Binds 1 Mn(2+) or Fe(2+) ion per subunit.</text>
</comment>
<dbReference type="GO" id="GO:0000976">
    <property type="term" value="F:transcription cis-regulatory region binding"/>
    <property type="evidence" value="ECO:0007669"/>
    <property type="project" value="TreeGrafter"/>
</dbReference>
<gene>
    <name evidence="10" type="ordered locus">Clocl_0934</name>
</gene>
<protein>
    <submittedName>
        <fullName evidence="10">Fe2+/Zn2+ uptake regulation protein</fullName>
    </submittedName>
</protein>
<keyword evidence="11" id="KW-1185">Reference proteome</keyword>
<dbReference type="OrthoDB" id="8659436at2"/>
<sequence length="146" mass="16840">MSKKSIDLKEQLKNSNYKFTGQRQAIMDVLIENSNKHLSADEIYKILSQRNTGIGIATVYRTLSMLEKLKFITKINLDDGCIRYQVSDFQAEHEHHHLICESCGCIQDIKDDQLEVLEKKVLAENGFHVYNHKVKLYGLCSKCYKG</sequence>
<dbReference type="eggNOG" id="COG0735">
    <property type="taxonomic scope" value="Bacteria"/>
</dbReference>
<dbReference type="PANTHER" id="PTHR33202">
    <property type="entry name" value="ZINC UPTAKE REGULATION PROTEIN"/>
    <property type="match status" value="1"/>
</dbReference>
<evidence type="ECO:0000256" key="1">
    <source>
        <dbReference type="ARBA" id="ARBA00007957"/>
    </source>
</evidence>